<dbReference type="InterPro" id="IPR000504">
    <property type="entry name" value="RRM_dom"/>
</dbReference>
<dbReference type="GO" id="GO:0042273">
    <property type="term" value="P:ribosomal large subunit biogenesis"/>
    <property type="evidence" value="ECO:0007669"/>
    <property type="project" value="TreeGrafter"/>
</dbReference>
<feature type="coiled-coil region" evidence="5">
    <location>
        <begin position="328"/>
        <end position="356"/>
    </location>
</feature>
<evidence type="ECO:0000256" key="3">
    <source>
        <dbReference type="ARBA" id="ARBA00022884"/>
    </source>
</evidence>
<feature type="region of interest" description="Disordered" evidence="6">
    <location>
        <begin position="418"/>
        <end position="439"/>
    </location>
</feature>
<dbReference type="CDD" id="cd00590">
    <property type="entry name" value="RRM_SF"/>
    <property type="match status" value="1"/>
</dbReference>
<feature type="compositionally biased region" description="Basic and acidic residues" evidence="6">
    <location>
        <begin position="7"/>
        <end position="22"/>
    </location>
</feature>
<dbReference type="InParanoid" id="E2AEN4"/>
<dbReference type="Proteomes" id="UP000000311">
    <property type="component" value="Unassembled WGS sequence"/>
</dbReference>
<gene>
    <name evidence="8" type="ORF">EAG_10693</name>
</gene>
<comment type="similarity">
    <text evidence="2">Belongs to the SURF6 family.</text>
</comment>
<dbReference type="EMBL" id="GL438870">
    <property type="protein sequence ID" value="EFN68109.1"/>
    <property type="molecule type" value="Genomic_DNA"/>
</dbReference>
<dbReference type="OrthoDB" id="7682993at2759"/>
<dbReference type="PANTHER" id="PTHR14369">
    <property type="entry name" value="SURFEIT LOCUS PROTEIN 6"/>
    <property type="match status" value="1"/>
</dbReference>
<proteinExistence type="inferred from homology"/>
<dbReference type="GO" id="GO:0042274">
    <property type="term" value="P:ribosomal small subunit biogenesis"/>
    <property type="evidence" value="ECO:0007669"/>
    <property type="project" value="TreeGrafter"/>
</dbReference>
<evidence type="ECO:0000259" key="7">
    <source>
        <dbReference type="SMART" id="SM00360"/>
    </source>
</evidence>
<evidence type="ECO:0000256" key="4">
    <source>
        <dbReference type="ARBA" id="ARBA00023242"/>
    </source>
</evidence>
<dbReference type="Pfam" id="PF04935">
    <property type="entry name" value="SURF6"/>
    <property type="match status" value="1"/>
</dbReference>
<keyword evidence="9" id="KW-1185">Reference proteome</keyword>
<feature type="region of interest" description="Disordered" evidence="6">
    <location>
        <begin position="466"/>
        <end position="528"/>
    </location>
</feature>
<dbReference type="GO" id="GO:0003677">
    <property type="term" value="F:DNA binding"/>
    <property type="evidence" value="ECO:0007669"/>
    <property type="project" value="TreeGrafter"/>
</dbReference>
<dbReference type="GO" id="GO:0005730">
    <property type="term" value="C:nucleolus"/>
    <property type="evidence" value="ECO:0007669"/>
    <property type="project" value="TreeGrafter"/>
</dbReference>
<evidence type="ECO:0000256" key="2">
    <source>
        <dbReference type="ARBA" id="ARBA00005904"/>
    </source>
</evidence>
<comment type="subcellular location">
    <subcellularLocation>
        <location evidence="1">Nucleus</location>
    </subcellularLocation>
</comment>
<name>E2AEN4_CAMFO</name>
<dbReference type="STRING" id="104421.E2AEN4"/>
<organism evidence="9">
    <name type="scientific">Camponotus floridanus</name>
    <name type="common">Florida carpenter ant</name>
    <dbReference type="NCBI Taxonomy" id="104421"/>
    <lineage>
        <taxon>Eukaryota</taxon>
        <taxon>Metazoa</taxon>
        <taxon>Ecdysozoa</taxon>
        <taxon>Arthropoda</taxon>
        <taxon>Hexapoda</taxon>
        <taxon>Insecta</taxon>
        <taxon>Pterygota</taxon>
        <taxon>Neoptera</taxon>
        <taxon>Endopterygota</taxon>
        <taxon>Hymenoptera</taxon>
        <taxon>Apocrita</taxon>
        <taxon>Aculeata</taxon>
        <taxon>Formicoidea</taxon>
        <taxon>Formicidae</taxon>
        <taxon>Formicinae</taxon>
        <taxon>Camponotus</taxon>
    </lineage>
</organism>
<dbReference type="PANTHER" id="PTHR14369:SF0">
    <property type="entry name" value="SURFEIT LOCUS PROTEIN 6"/>
    <property type="match status" value="1"/>
</dbReference>
<keyword evidence="5" id="KW-0175">Coiled coil</keyword>
<dbReference type="GO" id="GO:0003723">
    <property type="term" value="F:RNA binding"/>
    <property type="evidence" value="ECO:0007669"/>
    <property type="project" value="UniProtKB-KW"/>
</dbReference>
<feature type="compositionally biased region" description="Basic residues" evidence="6">
    <location>
        <begin position="466"/>
        <end position="478"/>
    </location>
</feature>
<evidence type="ECO:0000256" key="6">
    <source>
        <dbReference type="SAM" id="MobiDB-lite"/>
    </source>
</evidence>
<feature type="region of interest" description="Disordered" evidence="6">
    <location>
        <begin position="1"/>
        <end position="25"/>
    </location>
</feature>
<feature type="compositionally biased region" description="Basic and acidic residues" evidence="6">
    <location>
        <begin position="487"/>
        <end position="500"/>
    </location>
</feature>
<evidence type="ECO:0000313" key="8">
    <source>
        <dbReference type="EMBL" id="EFN68109.1"/>
    </source>
</evidence>
<accession>E2AEN4</accession>
<protein>
    <recommendedName>
        <fullName evidence="7">RRM domain-containing protein</fullName>
    </recommendedName>
</protein>
<keyword evidence="3" id="KW-0694">RNA-binding</keyword>
<keyword evidence="4" id="KW-0539">Nucleus</keyword>
<sequence length="528" mass="61330">MISILPQKDKINGTVKKTDQENSNHGQLAEMQDSFQRINRQFDSNSNYDKKFSKTEEKLTHNTTSDRNRFHSTNNFLNTDFESLNDDNKSAITYTHSDFLISADKQISSSQRSFNNYEVTNYNQEQQHKSKFHSFTKPDIIINVNKDVSDDKIPALISNMEIKQKQFDAVSKSSSQSRIKNTSSEVRITPMQEIIVADIHANYDVHYILHLFKKYNPISATVVETLETNKRYCHVYFKTIQDAVTVEEEFDNFDLSGKNLIVLRMSRLIEEVASKQNQLIDGKETREKVKSFASPGKKTGRVNSFELHEKLEKLKGVKKLDYKQKLLKKTLKNRIKKSSKKEQRLLQKKLVKAEQNATGDNKIKINNEEVPKIPKPKPVFNSEGKMVFSKFDFSEIGVKKKLPKNQNDPKKILQQLQQKKEKLKQLENSGDKEKAEDIKEKDAWKSALAKANGDKIKDNPELLKRTLKRKEQKKKHSANKWNSRIENVQKSKQERQEKRQGNIMKRKKEKKLNKLKKAAKKGRVIPGF</sequence>
<dbReference type="AlphaFoldDB" id="E2AEN4"/>
<evidence type="ECO:0000313" key="9">
    <source>
        <dbReference type="Proteomes" id="UP000000311"/>
    </source>
</evidence>
<dbReference type="SUPFAM" id="SSF54928">
    <property type="entry name" value="RNA-binding domain, RBD"/>
    <property type="match status" value="1"/>
</dbReference>
<dbReference type="InterPro" id="IPR012677">
    <property type="entry name" value="Nucleotide-bd_a/b_plait_sf"/>
</dbReference>
<reference evidence="8 9" key="1">
    <citation type="journal article" date="2010" name="Science">
        <title>Genomic comparison of the ants Camponotus floridanus and Harpegnathos saltator.</title>
        <authorList>
            <person name="Bonasio R."/>
            <person name="Zhang G."/>
            <person name="Ye C."/>
            <person name="Mutti N.S."/>
            <person name="Fang X."/>
            <person name="Qin N."/>
            <person name="Donahue G."/>
            <person name="Yang P."/>
            <person name="Li Q."/>
            <person name="Li C."/>
            <person name="Zhang P."/>
            <person name="Huang Z."/>
            <person name="Berger S.L."/>
            <person name="Reinberg D."/>
            <person name="Wang J."/>
            <person name="Liebig J."/>
        </authorList>
    </citation>
    <scope>NUCLEOTIDE SEQUENCE [LARGE SCALE GENOMIC DNA]</scope>
    <source>
        <strain evidence="9">C129</strain>
    </source>
</reference>
<evidence type="ECO:0000256" key="1">
    <source>
        <dbReference type="ARBA" id="ARBA00004123"/>
    </source>
</evidence>
<dbReference type="SMART" id="SM00360">
    <property type="entry name" value="RRM"/>
    <property type="match status" value="1"/>
</dbReference>
<dbReference type="Gene3D" id="3.30.70.330">
    <property type="match status" value="1"/>
</dbReference>
<feature type="compositionally biased region" description="Basic residues" evidence="6">
    <location>
        <begin position="504"/>
        <end position="528"/>
    </location>
</feature>
<dbReference type="InterPro" id="IPR029190">
    <property type="entry name" value="Rrp14/SURF6_C"/>
</dbReference>
<dbReference type="InterPro" id="IPR007019">
    <property type="entry name" value="SURF6"/>
</dbReference>
<feature type="domain" description="RRM" evidence="7">
    <location>
        <begin position="193"/>
        <end position="263"/>
    </location>
</feature>
<dbReference type="InterPro" id="IPR035979">
    <property type="entry name" value="RBD_domain_sf"/>
</dbReference>
<evidence type="ECO:0000256" key="5">
    <source>
        <dbReference type="SAM" id="Coils"/>
    </source>
</evidence>